<dbReference type="GeneID" id="10541254"/>
<accession>E3KWF1</accession>
<dbReference type="AlphaFoldDB" id="E3KWF1"/>
<reference key="1">
    <citation type="submission" date="2007-01" db="EMBL/GenBank/DDBJ databases">
        <title>The Genome Sequence of Puccinia graminis f. sp. tritici Strain CRL 75-36-700-3.</title>
        <authorList>
            <consortium name="The Broad Institute Genome Sequencing Platform"/>
            <person name="Birren B."/>
            <person name="Lander E."/>
            <person name="Galagan J."/>
            <person name="Nusbaum C."/>
            <person name="Devon K."/>
            <person name="Cuomo C."/>
            <person name="Jaffe D."/>
            <person name="Butler J."/>
            <person name="Alvarez P."/>
            <person name="Gnerre S."/>
            <person name="Grabherr M."/>
            <person name="Mauceli E."/>
            <person name="Brockman W."/>
            <person name="Young S."/>
            <person name="LaButti K."/>
            <person name="Sykes S."/>
            <person name="DeCaprio D."/>
            <person name="Crawford M."/>
            <person name="Koehrsen M."/>
            <person name="Engels R."/>
            <person name="Montgomery P."/>
            <person name="Pearson M."/>
            <person name="Howarth C."/>
            <person name="Larson L."/>
            <person name="White J."/>
            <person name="Zeng Q."/>
            <person name="Kodira C."/>
            <person name="Yandava C."/>
            <person name="Alvarado L."/>
            <person name="O'Leary S."/>
            <person name="Szabo L."/>
            <person name="Dean R."/>
            <person name="Schein J."/>
        </authorList>
    </citation>
    <scope>NUCLEOTIDE SEQUENCE</scope>
    <source>
        <strain>CRL 75-36-700-3</strain>
    </source>
</reference>
<dbReference type="RefSeq" id="XP_003333045.2">
    <property type="nucleotide sequence ID" value="XM_003332997.2"/>
</dbReference>
<feature type="region of interest" description="Disordered" evidence="1">
    <location>
        <begin position="1"/>
        <end position="29"/>
    </location>
</feature>
<evidence type="ECO:0000256" key="1">
    <source>
        <dbReference type="SAM" id="MobiDB-lite"/>
    </source>
</evidence>
<gene>
    <name evidence="2" type="ORF">PGTG_14831</name>
</gene>
<dbReference type="KEGG" id="pgr:PGTG_14831"/>
<dbReference type="HOGENOM" id="CLU_1826285_0_0_1"/>
<dbReference type="InParanoid" id="E3KWF1"/>
<dbReference type="VEuPathDB" id="FungiDB:PGTG_14831"/>
<feature type="region of interest" description="Disordered" evidence="1">
    <location>
        <begin position="95"/>
        <end position="134"/>
    </location>
</feature>
<organism evidence="2 3">
    <name type="scientific">Puccinia graminis f. sp. tritici (strain CRL 75-36-700-3 / race SCCL)</name>
    <name type="common">Black stem rust fungus</name>
    <dbReference type="NCBI Taxonomy" id="418459"/>
    <lineage>
        <taxon>Eukaryota</taxon>
        <taxon>Fungi</taxon>
        <taxon>Dikarya</taxon>
        <taxon>Basidiomycota</taxon>
        <taxon>Pucciniomycotina</taxon>
        <taxon>Pucciniomycetes</taxon>
        <taxon>Pucciniales</taxon>
        <taxon>Pucciniaceae</taxon>
        <taxon>Puccinia</taxon>
    </lineage>
</organism>
<dbReference type="EMBL" id="DS178315">
    <property type="protein sequence ID" value="EFP88626.2"/>
    <property type="molecule type" value="Genomic_DNA"/>
</dbReference>
<reference evidence="3" key="2">
    <citation type="journal article" date="2011" name="Proc. Natl. Acad. Sci. U.S.A.">
        <title>Obligate biotrophy features unraveled by the genomic analysis of rust fungi.</title>
        <authorList>
            <person name="Duplessis S."/>
            <person name="Cuomo C.A."/>
            <person name="Lin Y.-C."/>
            <person name="Aerts A."/>
            <person name="Tisserant E."/>
            <person name="Veneault-Fourrey C."/>
            <person name="Joly D.L."/>
            <person name="Hacquard S."/>
            <person name="Amselem J."/>
            <person name="Cantarel B.L."/>
            <person name="Chiu R."/>
            <person name="Coutinho P.M."/>
            <person name="Feau N."/>
            <person name="Field M."/>
            <person name="Frey P."/>
            <person name="Gelhaye E."/>
            <person name="Goldberg J."/>
            <person name="Grabherr M.G."/>
            <person name="Kodira C.D."/>
            <person name="Kohler A."/>
            <person name="Kuees U."/>
            <person name="Lindquist E.A."/>
            <person name="Lucas S.M."/>
            <person name="Mago R."/>
            <person name="Mauceli E."/>
            <person name="Morin E."/>
            <person name="Murat C."/>
            <person name="Pangilinan J.L."/>
            <person name="Park R."/>
            <person name="Pearson M."/>
            <person name="Quesneville H."/>
            <person name="Rouhier N."/>
            <person name="Sakthikumar S."/>
            <person name="Salamov A.A."/>
            <person name="Schmutz J."/>
            <person name="Selles B."/>
            <person name="Shapiro H."/>
            <person name="Tanguay P."/>
            <person name="Tuskan G.A."/>
            <person name="Henrissat B."/>
            <person name="Van de Peer Y."/>
            <person name="Rouze P."/>
            <person name="Ellis J.G."/>
            <person name="Dodds P.N."/>
            <person name="Schein J.E."/>
            <person name="Zhong S."/>
            <person name="Hamelin R.C."/>
            <person name="Grigoriev I.V."/>
            <person name="Szabo L.J."/>
            <person name="Martin F."/>
        </authorList>
    </citation>
    <scope>NUCLEOTIDE SEQUENCE [LARGE SCALE GENOMIC DNA]</scope>
    <source>
        <strain evidence="3">CRL 75-36-700-3 / race SCCL</strain>
    </source>
</reference>
<evidence type="ECO:0000313" key="3">
    <source>
        <dbReference type="Proteomes" id="UP000008783"/>
    </source>
</evidence>
<sequence>MANEKDPLPKDKRTPGPQSNPSSSQEIPLKRRKFLGVSHSEIASSFFAPPDSNGKRTCLMDDCGDALVANKTTKTNFVNHVACKHPGEWKAALEASENAEDGIETPLSSSPAASQSMPPTSKAKGPLQQIMLKS</sequence>
<proteinExistence type="predicted"/>
<feature type="compositionally biased region" description="Polar residues" evidence="1">
    <location>
        <begin position="16"/>
        <end position="26"/>
    </location>
</feature>
<evidence type="ECO:0000313" key="2">
    <source>
        <dbReference type="EMBL" id="EFP88626.2"/>
    </source>
</evidence>
<dbReference type="OrthoDB" id="10402992at2759"/>
<keyword evidence="3" id="KW-1185">Reference proteome</keyword>
<protein>
    <submittedName>
        <fullName evidence="2">Uncharacterized protein</fullName>
    </submittedName>
</protein>
<dbReference type="Proteomes" id="UP000008783">
    <property type="component" value="Unassembled WGS sequence"/>
</dbReference>
<feature type="compositionally biased region" description="Basic and acidic residues" evidence="1">
    <location>
        <begin position="1"/>
        <end position="14"/>
    </location>
</feature>
<name>E3KWF1_PUCGT</name>
<feature type="compositionally biased region" description="Low complexity" evidence="1">
    <location>
        <begin position="105"/>
        <end position="121"/>
    </location>
</feature>